<gene>
    <name evidence="2" type="ORF">QFW96_14615</name>
</gene>
<reference evidence="2 3" key="1">
    <citation type="submission" date="2023-04" db="EMBL/GenBank/DDBJ databases">
        <title>Draft genome sequence of Saccharopolyspora sp. TS4A08 isolated from sweet potato rhizospheric soil.</title>
        <authorList>
            <person name="Suksaard P."/>
            <person name="Duangmal K."/>
        </authorList>
    </citation>
    <scope>NUCLEOTIDE SEQUENCE [LARGE SCALE GENOMIC DNA]</scope>
    <source>
        <strain evidence="2 3">TS4A08</strain>
    </source>
</reference>
<comment type="caution">
    <text evidence="2">The sequence shown here is derived from an EMBL/GenBank/DDBJ whole genome shotgun (WGS) entry which is preliminary data.</text>
</comment>
<proteinExistence type="predicted"/>
<dbReference type="Proteomes" id="UP001237595">
    <property type="component" value="Unassembled WGS sequence"/>
</dbReference>
<protein>
    <recommendedName>
        <fullName evidence="4">DUF3592 domain-containing protein</fullName>
    </recommendedName>
</protein>
<feature type="transmembrane region" description="Helical" evidence="1">
    <location>
        <begin position="52"/>
        <end position="72"/>
    </location>
</feature>
<evidence type="ECO:0000313" key="2">
    <source>
        <dbReference type="EMBL" id="MDI2029861.1"/>
    </source>
</evidence>
<dbReference type="RefSeq" id="WP_281456165.1">
    <property type="nucleotide sequence ID" value="NZ_JASAOF010000007.1"/>
</dbReference>
<keyword evidence="1" id="KW-0472">Membrane</keyword>
<keyword evidence="1" id="KW-0812">Transmembrane</keyword>
<evidence type="ECO:0000313" key="3">
    <source>
        <dbReference type="Proteomes" id="UP001237595"/>
    </source>
</evidence>
<organism evidence="2 3">
    <name type="scientific">Saccharopolyspora ipomoeae</name>
    <dbReference type="NCBI Taxonomy" id="3042027"/>
    <lineage>
        <taxon>Bacteria</taxon>
        <taxon>Bacillati</taxon>
        <taxon>Actinomycetota</taxon>
        <taxon>Actinomycetes</taxon>
        <taxon>Pseudonocardiales</taxon>
        <taxon>Pseudonocardiaceae</taxon>
        <taxon>Saccharopolyspora</taxon>
    </lineage>
</organism>
<feature type="transmembrane region" description="Helical" evidence="1">
    <location>
        <begin position="19"/>
        <end position="40"/>
    </location>
</feature>
<accession>A0ABT6PQY7</accession>
<keyword evidence="3" id="KW-1185">Reference proteome</keyword>
<keyword evidence="1" id="KW-1133">Transmembrane helix</keyword>
<feature type="transmembrane region" description="Helical" evidence="1">
    <location>
        <begin position="178"/>
        <end position="198"/>
    </location>
</feature>
<evidence type="ECO:0000256" key="1">
    <source>
        <dbReference type="SAM" id="Phobius"/>
    </source>
</evidence>
<evidence type="ECO:0008006" key="4">
    <source>
        <dbReference type="Google" id="ProtNLM"/>
    </source>
</evidence>
<sequence>MEALGPLVSSHGVDNRQRWVVGGAAAVIGAVAAALMLVLVLHPVFSRAAGKFAAMMLIGIVVGFGVAAAQLTKALRGGPAERYDVHERGIAHVSRRGHRSWRWDQVRRLRVKPGPAAFEWMRRFGWDFTCCADLTDGASIQFNGLTADAPSIAEVLRAHCPRAIAWDGEIHRWHVWRWVLPFLALFFGSWVVVGYLWLNEDHSVTVDHGGWSEEFDPFDDSTYLLAATGVGCCFIGFVASVTYLFTGFRAQLNRRSGPAPAEPDEAVLAGPLPTGYAMILVGDVLRVPGMETFADDLDREALDALAASVGGLGDEEVAGTILRSEDCLRWEPHPAFARIGVRGLVIAREDIDLIVHPGPDQDPPVFAILLDDCESELDFRIGDLALPAED</sequence>
<name>A0ABT6PQY7_9PSEU</name>
<dbReference type="EMBL" id="JASAOF010000007">
    <property type="protein sequence ID" value="MDI2029861.1"/>
    <property type="molecule type" value="Genomic_DNA"/>
</dbReference>
<feature type="transmembrane region" description="Helical" evidence="1">
    <location>
        <begin position="223"/>
        <end position="245"/>
    </location>
</feature>